<dbReference type="NCBIfam" id="TIGR00377">
    <property type="entry name" value="ant_ant_sig"/>
    <property type="match status" value="1"/>
</dbReference>
<protein>
    <recommendedName>
        <fullName evidence="2">Anti-sigma factor antagonist</fullName>
    </recommendedName>
</protein>
<gene>
    <name evidence="4" type="ORF">Daura_10345</name>
</gene>
<accession>A0A9Q9INV4</accession>
<dbReference type="RefSeq" id="WP_033363062.1">
    <property type="nucleotide sequence ID" value="NZ_CP073767.1"/>
</dbReference>
<name>A0A9Q9INV4_9ACTN</name>
<reference evidence="4" key="1">
    <citation type="submission" date="2021-04" db="EMBL/GenBank/DDBJ databases">
        <title>Dactylosporangium aurantiacum NRRL B-8018 full assembly.</title>
        <authorList>
            <person name="Hartkoorn R.C."/>
            <person name="Beaudoing E."/>
            <person name="Hot D."/>
        </authorList>
    </citation>
    <scope>NUCLEOTIDE SEQUENCE</scope>
    <source>
        <strain evidence="4">NRRL B-8018</strain>
    </source>
</reference>
<dbReference type="Proteomes" id="UP001058003">
    <property type="component" value="Chromosome"/>
</dbReference>
<dbReference type="InterPro" id="IPR058548">
    <property type="entry name" value="MlaB-like_STAS"/>
</dbReference>
<dbReference type="OrthoDB" id="3396670at2"/>
<keyword evidence="5" id="KW-1185">Reference proteome</keyword>
<dbReference type="GO" id="GO:0043856">
    <property type="term" value="F:anti-sigma factor antagonist activity"/>
    <property type="evidence" value="ECO:0007669"/>
    <property type="project" value="InterPro"/>
</dbReference>
<evidence type="ECO:0000256" key="1">
    <source>
        <dbReference type="ARBA" id="ARBA00009013"/>
    </source>
</evidence>
<proteinExistence type="inferred from homology"/>
<dbReference type="InterPro" id="IPR036513">
    <property type="entry name" value="STAS_dom_sf"/>
</dbReference>
<dbReference type="PANTHER" id="PTHR33495">
    <property type="entry name" value="ANTI-SIGMA FACTOR ANTAGONIST TM_1081-RELATED-RELATED"/>
    <property type="match status" value="1"/>
</dbReference>
<evidence type="ECO:0000256" key="2">
    <source>
        <dbReference type="RuleBase" id="RU003749"/>
    </source>
</evidence>
<sequence length="114" mass="11991">MSMSVTVNVLMDGSTVVSVRGEIDHGNAATLRQDLVAAATQRRPSELRVDLGLVTFLDSAAVGALVGAQREAGAEGVRLVIHRASPFVHRQLRVAGVDQLLGAPAEPDPDHIAF</sequence>
<dbReference type="Gene3D" id="3.30.750.24">
    <property type="entry name" value="STAS domain"/>
    <property type="match status" value="1"/>
</dbReference>
<dbReference type="AlphaFoldDB" id="A0A9Q9INV4"/>
<evidence type="ECO:0000259" key="3">
    <source>
        <dbReference type="PROSITE" id="PS50801"/>
    </source>
</evidence>
<dbReference type="InterPro" id="IPR002645">
    <property type="entry name" value="STAS_dom"/>
</dbReference>
<dbReference type="KEGG" id="daur:Daura_10345"/>
<evidence type="ECO:0000313" key="4">
    <source>
        <dbReference type="EMBL" id="UWZ56535.1"/>
    </source>
</evidence>
<evidence type="ECO:0000313" key="5">
    <source>
        <dbReference type="Proteomes" id="UP001058003"/>
    </source>
</evidence>
<dbReference type="CDD" id="cd07043">
    <property type="entry name" value="STAS_anti-anti-sigma_factors"/>
    <property type="match status" value="1"/>
</dbReference>
<dbReference type="EMBL" id="CP073767">
    <property type="protein sequence ID" value="UWZ56535.1"/>
    <property type="molecule type" value="Genomic_DNA"/>
</dbReference>
<dbReference type="InterPro" id="IPR003658">
    <property type="entry name" value="Anti-sigma_ant"/>
</dbReference>
<comment type="similarity">
    <text evidence="1 2">Belongs to the anti-sigma-factor antagonist family.</text>
</comment>
<dbReference type="PANTHER" id="PTHR33495:SF2">
    <property type="entry name" value="ANTI-SIGMA FACTOR ANTAGONIST TM_1081-RELATED"/>
    <property type="match status" value="1"/>
</dbReference>
<organism evidence="4 5">
    <name type="scientific">Dactylosporangium aurantiacum</name>
    <dbReference type="NCBI Taxonomy" id="35754"/>
    <lineage>
        <taxon>Bacteria</taxon>
        <taxon>Bacillati</taxon>
        <taxon>Actinomycetota</taxon>
        <taxon>Actinomycetes</taxon>
        <taxon>Micromonosporales</taxon>
        <taxon>Micromonosporaceae</taxon>
        <taxon>Dactylosporangium</taxon>
    </lineage>
</organism>
<dbReference type="Pfam" id="PF13466">
    <property type="entry name" value="STAS_2"/>
    <property type="match status" value="1"/>
</dbReference>
<feature type="domain" description="STAS" evidence="3">
    <location>
        <begin position="12"/>
        <end position="114"/>
    </location>
</feature>
<dbReference type="PROSITE" id="PS50801">
    <property type="entry name" value="STAS"/>
    <property type="match status" value="1"/>
</dbReference>
<dbReference type="SUPFAM" id="SSF52091">
    <property type="entry name" value="SpoIIaa-like"/>
    <property type="match status" value="1"/>
</dbReference>